<sequence>RFGASGHNCSKTHPRYCKTYLKKGECPNGWLFCAKGPHPLVCKNSLNLGICYVKGCNYLHLNKTKKSVSTNKLGSVGFIVNSVKLKEGIELDESNMNGKIKKKKKRPLHRHYWRKLWELKMARIELRSQKNAL</sequence>
<evidence type="ECO:0000313" key="4">
    <source>
        <dbReference type="Proteomes" id="UP001497623"/>
    </source>
</evidence>
<keyword evidence="1" id="KW-0862">Zinc</keyword>
<feature type="non-terminal residue" evidence="3">
    <location>
        <position position="1"/>
    </location>
</feature>
<name>A0AAV2R097_MEGNR</name>
<dbReference type="InterPro" id="IPR000571">
    <property type="entry name" value="Znf_CCCH"/>
</dbReference>
<dbReference type="Proteomes" id="UP001497623">
    <property type="component" value="Unassembled WGS sequence"/>
</dbReference>
<keyword evidence="1" id="KW-0863">Zinc-finger</keyword>
<proteinExistence type="predicted"/>
<dbReference type="AlphaFoldDB" id="A0AAV2R097"/>
<dbReference type="GO" id="GO:0008270">
    <property type="term" value="F:zinc ion binding"/>
    <property type="evidence" value="ECO:0007669"/>
    <property type="project" value="UniProtKB-KW"/>
</dbReference>
<accession>A0AAV2R097</accession>
<evidence type="ECO:0000259" key="2">
    <source>
        <dbReference type="PROSITE" id="PS50103"/>
    </source>
</evidence>
<evidence type="ECO:0000313" key="3">
    <source>
        <dbReference type="EMBL" id="CAL4103605.1"/>
    </source>
</evidence>
<feature type="domain" description="C3H1-type" evidence="2">
    <location>
        <begin position="11"/>
        <end position="41"/>
    </location>
</feature>
<keyword evidence="1" id="KW-0479">Metal-binding</keyword>
<feature type="zinc finger region" description="C3H1-type" evidence="1">
    <location>
        <begin position="11"/>
        <end position="41"/>
    </location>
</feature>
<dbReference type="PROSITE" id="PS50103">
    <property type="entry name" value="ZF_C3H1"/>
    <property type="match status" value="1"/>
</dbReference>
<comment type="caution">
    <text evidence="3">The sequence shown here is derived from an EMBL/GenBank/DDBJ whole genome shotgun (WGS) entry which is preliminary data.</text>
</comment>
<protein>
    <recommendedName>
        <fullName evidence="2">C3H1-type domain-containing protein</fullName>
    </recommendedName>
</protein>
<keyword evidence="4" id="KW-1185">Reference proteome</keyword>
<dbReference type="EMBL" id="CAXKWB010012174">
    <property type="protein sequence ID" value="CAL4103605.1"/>
    <property type="molecule type" value="Genomic_DNA"/>
</dbReference>
<organism evidence="3 4">
    <name type="scientific">Meganyctiphanes norvegica</name>
    <name type="common">Northern krill</name>
    <name type="synonym">Thysanopoda norvegica</name>
    <dbReference type="NCBI Taxonomy" id="48144"/>
    <lineage>
        <taxon>Eukaryota</taxon>
        <taxon>Metazoa</taxon>
        <taxon>Ecdysozoa</taxon>
        <taxon>Arthropoda</taxon>
        <taxon>Crustacea</taxon>
        <taxon>Multicrustacea</taxon>
        <taxon>Malacostraca</taxon>
        <taxon>Eumalacostraca</taxon>
        <taxon>Eucarida</taxon>
        <taxon>Euphausiacea</taxon>
        <taxon>Euphausiidae</taxon>
        <taxon>Meganyctiphanes</taxon>
    </lineage>
</organism>
<reference evidence="3 4" key="1">
    <citation type="submission" date="2024-05" db="EMBL/GenBank/DDBJ databases">
        <authorList>
            <person name="Wallberg A."/>
        </authorList>
    </citation>
    <scope>NUCLEOTIDE SEQUENCE [LARGE SCALE GENOMIC DNA]</scope>
</reference>
<gene>
    <name evidence="3" type="ORF">MNOR_LOCUS17608</name>
</gene>
<evidence type="ECO:0000256" key="1">
    <source>
        <dbReference type="PROSITE-ProRule" id="PRU00723"/>
    </source>
</evidence>